<feature type="compositionally biased region" description="Low complexity" evidence="1">
    <location>
        <begin position="378"/>
        <end position="405"/>
    </location>
</feature>
<dbReference type="AlphaFoldDB" id="A0A2G8S493"/>
<feature type="compositionally biased region" description="Pro residues" evidence="1">
    <location>
        <begin position="243"/>
        <end position="259"/>
    </location>
</feature>
<feature type="region of interest" description="Disordered" evidence="1">
    <location>
        <begin position="475"/>
        <end position="509"/>
    </location>
</feature>
<feature type="compositionally biased region" description="Low complexity" evidence="1">
    <location>
        <begin position="151"/>
        <end position="242"/>
    </location>
</feature>
<keyword evidence="2" id="KW-0812">Transmembrane</keyword>
<reference evidence="3 4" key="1">
    <citation type="journal article" date="2015" name="Sci. Rep.">
        <title>Chromosome-level genome map provides insights into diverse defense mechanisms in the medicinal fungus Ganoderma sinense.</title>
        <authorList>
            <person name="Zhu Y."/>
            <person name="Xu J."/>
            <person name="Sun C."/>
            <person name="Zhou S."/>
            <person name="Xu H."/>
            <person name="Nelson D.R."/>
            <person name="Qian J."/>
            <person name="Song J."/>
            <person name="Luo H."/>
            <person name="Xiang L."/>
            <person name="Li Y."/>
            <person name="Xu Z."/>
            <person name="Ji A."/>
            <person name="Wang L."/>
            <person name="Lu S."/>
            <person name="Hayward A."/>
            <person name="Sun W."/>
            <person name="Li X."/>
            <person name="Schwartz D.C."/>
            <person name="Wang Y."/>
            <person name="Chen S."/>
        </authorList>
    </citation>
    <scope>NUCLEOTIDE SEQUENCE [LARGE SCALE GENOMIC DNA]</scope>
    <source>
        <strain evidence="3 4">ZZ0214-1</strain>
    </source>
</reference>
<accession>A0A2G8S493</accession>
<organism evidence="3 4">
    <name type="scientific">Ganoderma sinense ZZ0214-1</name>
    <dbReference type="NCBI Taxonomy" id="1077348"/>
    <lineage>
        <taxon>Eukaryota</taxon>
        <taxon>Fungi</taxon>
        <taxon>Dikarya</taxon>
        <taxon>Basidiomycota</taxon>
        <taxon>Agaricomycotina</taxon>
        <taxon>Agaricomycetes</taxon>
        <taxon>Polyporales</taxon>
        <taxon>Polyporaceae</taxon>
        <taxon>Ganoderma</taxon>
    </lineage>
</organism>
<feature type="region of interest" description="Disordered" evidence="1">
    <location>
        <begin position="325"/>
        <end position="445"/>
    </location>
</feature>
<keyword evidence="4" id="KW-1185">Reference proteome</keyword>
<feature type="compositionally biased region" description="Pro residues" evidence="1">
    <location>
        <begin position="500"/>
        <end position="509"/>
    </location>
</feature>
<dbReference type="OrthoDB" id="2758692at2759"/>
<feature type="transmembrane region" description="Helical" evidence="2">
    <location>
        <begin position="264"/>
        <end position="284"/>
    </location>
</feature>
<feature type="compositionally biased region" description="Polar residues" evidence="1">
    <location>
        <begin position="366"/>
        <end position="377"/>
    </location>
</feature>
<evidence type="ECO:0000256" key="2">
    <source>
        <dbReference type="SAM" id="Phobius"/>
    </source>
</evidence>
<comment type="caution">
    <text evidence="3">The sequence shown here is derived from an EMBL/GenBank/DDBJ whole genome shotgun (WGS) entry which is preliminary data.</text>
</comment>
<dbReference type="EMBL" id="AYKW01000023">
    <property type="protein sequence ID" value="PIL28554.1"/>
    <property type="molecule type" value="Genomic_DNA"/>
</dbReference>
<name>A0A2G8S493_9APHY</name>
<keyword evidence="2" id="KW-0472">Membrane</keyword>
<keyword evidence="2" id="KW-1133">Transmembrane helix</keyword>
<sequence length="509" mass="52984">MTSQSHRDGGRYRYLQPTSALSFDNPNIPAQAYCSTVLLSWSGGVPPYDLQIINVNPPGEQLEDFPGLTGTSMEWLAGGKVQQKNVIAKIIDSTGASAQTQQIPVGPGSPNECIQQQKVTPTSTSSTPPPTTTNRVSPVRPSTTPSPTPVPTTTSTSQTTTKGSSSATASAASTSSTSPSLSSPSSAPNSTSISSTSTTSASATTTNSQSQQPSSPTSAPARSIASSPSMASTSRSTSSSSASPPPGGLTKPPRTPSPRPGVKAAIAIVVIVLVAVLGAIIFWLRRRAVRRRKLVRSSGERADLNQESRPLLAELESPGRALVAQRAWAGSSPPWASGQGGGGTFNPDDDSDDNVLVIQRHPPRSTDAQASGWQSDFTPATATTMTTSTRTSAGRPSLLSTTTTTRIPLPEDRYADSPIDPLLVRRGSTRPSSHVLPSAAGTNATSDLGAFDAMLEAEAASRTRAGRLTGTEIDSAVDSASEREEWDALSASDTRTVRTLPPPYQHHSM</sequence>
<evidence type="ECO:0000256" key="1">
    <source>
        <dbReference type="SAM" id="MobiDB-lite"/>
    </source>
</evidence>
<protein>
    <submittedName>
        <fullName evidence="3">Uncharacterized protein</fullName>
    </submittedName>
</protein>
<dbReference type="Proteomes" id="UP000230002">
    <property type="component" value="Unassembled WGS sequence"/>
</dbReference>
<feature type="region of interest" description="Disordered" evidence="1">
    <location>
        <begin position="99"/>
        <end position="260"/>
    </location>
</feature>
<proteinExistence type="predicted"/>
<evidence type="ECO:0000313" key="4">
    <source>
        <dbReference type="Proteomes" id="UP000230002"/>
    </source>
</evidence>
<gene>
    <name evidence="3" type="ORF">GSI_08595</name>
</gene>
<dbReference type="STRING" id="1077348.A0A2G8S493"/>
<evidence type="ECO:0000313" key="3">
    <source>
        <dbReference type="EMBL" id="PIL28554.1"/>
    </source>
</evidence>